<name>A0A8J6NVG4_9BACT</name>
<proteinExistence type="predicted"/>
<dbReference type="EMBL" id="JACNJH010000176">
    <property type="protein sequence ID" value="MBC8362194.1"/>
    <property type="molecule type" value="Genomic_DNA"/>
</dbReference>
<dbReference type="AlphaFoldDB" id="A0A8J6NVG4"/>
<evidence type="ECO:0000313" key="1">
    <source>
        <dbReference type="EMBL" id="MBC8362194.1"/>
    </source>
</evidence>
<sequence>MIVFDGTYRLQRRDDPPSTSFVRWACSWRLRIIDLSMSRPGVKHIRPIIVVATQTGEGLFKTTCAESMGRRICRDFNLDISQILWIEHFPDNPDRMYVASFTPKSYFGPETFYNIDWRPIRSNEIEAINSFIPECDALQAD</sequence>
<accession>A0A8J6NVG4</accession>
<comment type="caution">
    <text evidence="1">The sequence shown here is derived from an EMBL/GenBank/DDBJ whole genome shotgun (WGS) entry which is preliminary data.</text>
</comment>
<organism evidence="1 2">
    <name type="scientific">Candidatus Desulfatibia profunda</name>
    <dbReference type="NCBI Taxonomy" id="2841695"/>
    <lineage>
        <taxon>Bacteria</taxon>
        <taxon>Pseudomonadati</taxon>
        <taxon>Thermodesulfobacteriota</taxon>
        <taxon>Desulfobacteria</taxon>
        <taxon>Desulfobacterales</taxon>
        <taxon>Desulfobacterales incertae sedis</taxon>
        <taxon>Candidatus Desulfatibia</taxon>
    </lineage>
</organism>
<reference evidence="1 2" key="1">
    <citation type="submission" date="2020-08" db="EMBL/GenBank/DDBJ databases">
        <title>Bridging the membrane lipid divide: bacteria of the FCB group superphylum have the potential to synthesize archaeal ether lipids.</title>
        <authorList>
            <person name="Villanueva L."/>
            <person name="Von Meijenfeldt F.A.B."/>
            <person name="Westbye A.B."/>
            <person name="Yadav S."/>
            <person name="Hopmans E.C."/>
            <person name="Dutilh B.E."/>
            <person name="Sinninghe Damste J.S."/>
        </authorList>
    </citation>
    <scope>NUCLEOTIDE SEQUENCE [LARGE SCALE GENOMIC DNA]</scope>
    <source>
        <strain evidence="1">NIOZ-UU30</strain>
    </source>
</reference>
<protein>
    <submittedName>
        <fullName evidence="1">Uncharacterized protein</fullName>
    </submittedName>
</protein>
<dbReference type="Proteomes" id="UP000603434">
    <property type="component" value="Unassembled WGS sequence"/>
</dbReference>
<evidence type="ECO:0000313" key="2">
    <source>
        <dbReference type="Proteomes" id="UP000603434"/>
    </source>
</evidence>
<gene>
    <name evidence="1" type="ORF">H8E23_12445</name>
</gene>